<evidence type="ECO:0000259" key="1">
    <source>
        <dbReference type="PROSITE" id="PS51500"/>
    </source>
</evidence>
<dbReference type="Pfam" id="PF08671">
    <property type="entry name" value="SinI"/>
    <property type="match status" value="1"/>
</dbReference>
<dbReference type="EMBL" id="JAMQCR010000001">
    <property type="protein sequence ID" value="MCM2533907.1"/>
    <property type="molecule type" value="Genomic_DNA"/>
</dbReference>
<name>A0ABT0WC58_9BACI</name>
<protein>
    <submittedName>
        <fullName evidence="2">Anti-repressor SinI family protein</fullName>
    </submittedName>
</protein>
<organism evidence="2 3">
    <name type="scientific">Neobacillus pocheonensis</name>
    <dbReference type="NCBI Taxonomy" id="363869"/>
    <lineage>
        <taxon>Bacteria</taxon>
        <taxon>Bacillati</taxon>
        <taxon>Bacillota</taxon>
        <taxon>Bacilli</taxon>
        <taxon>Bacillales</taxon>
        <taxon>Bacillaceae</taxon>
        <taxon>Neobacillus</taxon>
    </lineage>
</organism>
<proteinExistence type="predicted"/>
<reference evidence="2 3" key="1">
    <citation type="submission" date="2022-06" db="EMBL/GenBank/DDBJ databases">
        <authorList>
            <person name="Jeon C.O."/>
        </authorList>
    </citation>
    <scope>NUCLEOTIDE SEQUENCE [LARGE SCALE GENOMIC DNA]</scope>
    <source>
        <strain evidence="2 3">KCTC 13943</strain>
    </source>
</reference>
<dbReference type="PROSITE" id="PS51500">
    <property type="entry name" value="SIN"/>
    <property type="match status" value="1"/>
</dbReference>
<keyword evidence="3" id="KW-1185">Reference proteome</keyword>
<accession>A0ABT0WC58</accession>
<gene>
    <name evidence="2" type="ORF">NDK43_17980</name>
</gene>
<sequence length="50" mass="5991">MVVETEREVERMDEDWVVLILEAKELGITKESVQDFLKQKDVKERLIESR</sequence>
<comment type="caution">
    <text evidence="2">The sequence shown here is derived from an EMBL/GenBank/DDBJ whole genome shotgun (WGS) entry which is preliminary data.</text>
</comment>
<dbReference type="InterPro" id="IPR036281">
    <property type="entry name" value="SinR/SinI_dimer_dom_sf"/>
</dbReference>
<evidence type="ECO:0000313" key="3">
    <source>
        <dbReference type="Proteomes" id="UP001523262"/>
    </source>
</evidence>
<dbReference type="SUPFAM" id="SSF47406">
    <property type="entry name" value="SinR repressor dimerisation domain-like"/>
    <property type="match status" value="1"/>
</dbReference>
<feature type="domain" description="Sin" evidence="1">
    <location>
        <begin position="3"/>
        <end position="41"/>
    </location>
</feature>
<dbReference type="Proteomes" id="UP001523262">
    <property type="component" value="Unassembled WGS sequence"/>
</dbReference>
<dbReference type="InterPro" id="IPR010981">
    <property type="entry name" value="SinR/SinI_dimer_dom"/>
</dbReference>
<evidence type="ECO:0000313" key="2">
    <source>
        <dbReference type="EMBL" id="MCM2533907.1"/>
    </source>
</evidence>